<evidence type="ECO:0000313" key="3">
    <source>
        <dbReference type="Proteomes" id="UP000499080"/>
    </source>
</evidence>
<keyword evidence="3" id="KW-1185">Reference proteome</keyword>
<comment type="caution">
    <text evidence="2">The sequence shown here is derived from an EMBL/GenBank/DDBJ whole genome shotgun (WGS) entry which is preliminary data.</text>
</comment>
<dbReference type="Proteomes" id="UP000499080">
    <property type="component" value="Unassembled WGS sequence"/>
</dbReference>
<gene>
    <name evidence="2" type="ORF">AVEN_21399_1</name>
</gene>
<sequence length="111" mass="12402">MSSSNFCILRTRESKKEAMTVQVLRCPPQNWRAPSWKPDSWGYISVLGLLHAISYVGHPTSSRWCAAEVWRGGASSGVVPSYDRGSKLRDPSQNSPRVVSKRVVNITELNK</sequence>
<organism evidence="2 3">
    <name type="scientific">Araneus ventricosus</name>
    <name type="common">Orbweaver spider</name>
    <name type="synonym">Epeira ventricosa</name>
    <dbReference type="NCBI Taxonomy" id="182803"/>
    <lineage>
        <taxon>Eukaryota</taxon>
        <taxon>Metazoa</taxon>
        <taxon>Ecdysozoa</taxon>
        <taxon>Arthropoda</taxon>
        <taxon>Chelicerata</taxon>
        <taxon>Arachnida</taxon>
        <taxon>Araneae</taxon>
        <taxon>Araneomorphae</taxon>
        <taxon>Entelegynae</taxon>
        <taxon>Araneoidea</taxon>
        <taxon>Araneidae</taxon>
        <taxon>Araneus</taxon>
    </lineage>
</organism>
<evidence type="ECO:0000313" key="2">
    <source>
        <dbReference type="EMBL" id="GBN15492.1"/>
    </source>
</evidence>
<dbReference type="AlphaFoldDB" id="A0A4Y2LLK8"/>
<reference evidence="2 3" key="1">
    <citation type="journal article" date="2019" name="Sci. Rep.">
        <title>Orb-weaving spider Araneus ventricosus genome elucidates the spidroin gene catalogue.</title>
        <authorList>
            <person name="Kono N."/>
            <person name="Nakamura H."/>
            <person name="Ohtoshi R."/>
            <person name="Moran D.A.P."/>
            <person name="Shinohara A."/>
            <person name="Yoshida Y."/>
            <person name="Fujiwara M."/>
            <person name="Mori M."/>
            <person name="Tomita M."/>
            <person name="Arakawa K."/>
        </authorList>
    </citation>
    <scope>NUCLEOTIDE SEQUENCE [LARGE SCALE GENOMIC DNA]</scope>
</reference>
<proteinExistence type="predicted"/>
<feature type="region of interest" description="Disordered" evidence="1">
    <location>
        <begin position="74"/>
        <end position="99"/>
    </location>
</feature>
<dbReference type="EMBL" id="BGPR01006031">
    <property type="protein sequence ID" value="GBN15492.1"/>
    <property type="molecule type" value="Genomic_DNA"/>
</dbReference>
<protein>
    <submittedName>
        <fullName evidence="2">Uncharacterized protein</fullName>
    </submittedName>
</protein>
<accession>A0A4Y2LLK8</accession>
<evidence type="ECO:0000256" key="1">
    <source>
        <dbReference type="SAM" id="MobiDB-lite"/>
    </source>
</evidence>
<name>A0A4Y2LLK8_ARAVE</name>